<accession>A0A1E5V3N5</accession>
<dbReference type="InterPro" id="IPR044974">
    <property type="entry name" value="Disease_R_plants"/>
</dbReference>
<evidence type="ECO:0000256" key="3">
    <source>
        <dbReference type="SAM" id="MobiDB-lite"/>
    </source>
</evidence>
<evidence type="ECO:0000259" key="4">
    <source>
        <dbReference type="Pfam" id="PF00931"/>
    </source>
</evidence>
<dbReference type="Gene3D" id="1.10.10.10">
    <property type="entry name" value="Winged helix-like DNA-binding domain superfamily/Winged helix DNA-binding domain"/>
    <property type="match status" value="1"/>
</dbReference>
<dbReference type="InterPro" id="IPR036388">
    <property type="entry name" value="WH-like_DNA-bd_sf"/>
</dbReference>
<feature type="compositionally biased region" description="Low complexity" evidence="3">
    <location>
        <begin position="132"/>
        <end position="144"/>
    </location>
</feature>
<dbReference type="Pfam" id="PF23559">
    <property type="entry name" value="WHD_DRP"/>
    <property type="match status" value="1"/>
</dbReference>
<name>A0A1E5V3N5_9POAL</name>
<dbReference type="PANTHER" id="PTHR23155">
    <property type="entry name" value="DISEASE RESISTANCE PROTEIN RP"/>
    <property type="match status" value="1"/>
</dbReference>
<evidence type="ECO:0000313" key="8">
    <source>
        <dbReference type="Proteomes" id="UP000095767"/>
    </source>
</evidence>
<evidence type="ECO:0000256" key="2">
    <source>
        <dbReference type="ARBA" id="ARBA00022821"/>
    </source>
</evidence>
<keyword evidence="1" id="KW-0677">Repeat</keyword>
<evidence type="ECO:0000259" key="6">
    <source>
        <dbReference type="Pfam" id="PF23598"/>
    </source>
</evidence>
<evidence type="ECO:0000313" key="7">
    <source>
        <dbReference type="EMBL" id="OEL19615.1"/>
    </source>
</evidence>
<dbReference type="AlphaFoldDB" id="A0A1E5V3N5"/>
<proteinExistence type="predicted"/>
<dbReference type="OrthoDB" id="646178at2759"/>
<dbReference type="SUPFAM" id="SSF52540">
    <property type="entry name" value="P-loop containing nucleoside triphosphate hydrolases"/>
    <property type="match status" value="1"/>
</dbReference>
<dbReference type="Pfam" id="PF00931">
    <property type="entry name" value="NB-ARC"/>
    <property type="match status" value="1"/>
</dbReference>
<dbReference type="Gene3D" id="3.80.10.10">
    <property type="entry name" value="Ribonuclease Inhibitor"/>
    <property type="match status" value="1"/>
</dbReference>
<feature type="domain" description="NB-ARC" evidence="4">
    <location>
        <begin position="159"/>
        <end position="271"/>
    </location>
</feature>
<feature type="region of interest" description="Disordered" evidence="3">
    <location>
        <begin position="120"/>
        <end position="144"/>
    </location>
</feature>
<keyword evidence="8" id="KW-1185">Reference proteome</keyword>
<dbReference type="InterPro" id="IPR027417">
    <property type="entry name" value="P-loop_NTPase"/>
</dbReference>
<dbReference type="Gene3D" id="3.40.50.300">
    <property type="entry name" value="P-loop containing nucleotide triphosphate hydrolases"/>
    <property type="match status" value="1"/>
</dbReference>
<dbReference type="Proteomes" id="UP000095767">
    <property type="component" value="Unassembled WGS sequence"/>
</dbReference>
<gene>
    <name evidence="7" type="ORF">BAE44_0019366</name>
</gene>
<reference evidence="7 8" key="1">
    <citation type="submission" date="2016-09" db="EMBL/GenBank/DDBJ databases">
        <title>The draft genome of Dichanthelium oligosanthes: A C3 panicoid grass species.</title>
        <authorList>
            <person name="Studer A.J."/>
            <person name="Schnable J.C."/>
            <person name="Brutnell T.P."/>
        </authorList>
    </citation>
    <scope>NUCLEOTIDE SEQUENCE [LARGE SCALE GENOMIC DNA]</scope>
    <source>
        <strain evidence="8">cv. Kellogg 1175</strain>
        <tissue evidence="7">Leaf</tissue>
    </source>
</reference>
<feature type="domain" description="Disease resistance protein winged helix" evidence="5">
    <location>
        <begin position="273"/>
        <end position="341"/>
    </location>
</feature>
<dbReference type="SUPFAM" id="SSF52058">
    <property type="entry name" value="L domain-like"/>
    <property type="match status" value="1"/>
</dbReference>
<organism evidence="7 8">
    <name type="scientific">Dichanthelium oligosanthes</name>
    <dbReference type="NCBI Taxonomy" id="888268"/>
    <lineage>
        <taxon>Eukaryota</taxon>
        <taxon>Viridiplantae</taxon>
        <taxon>Streptophyta</taxon>
        <taxon>Embryophyta</taxon>
        <taxon>Tracheophyta</taxon>
        <taxon>Spermatophyta</taxon>
        <taxon>Magnoliopsida</taxon>
        <taxon>Liliopsida</taxon>
        <taxon>Poales</taxon>
        <taxon>Poaceae</taxon>
        <taxon>PACMAD clade</taxon>
        <taxon>Panicoideae</taxon>
        <taxon>Panicodae</taxon>
        <taxon>Paniceae</taxon>
        <taxon>Dichantheliinae</taxon>
        <taxon>Dichanthelium</taxon>
    </lineage>
</organism>
<dbReference type="GO" id="GO:0043531">
    <property type="term" value="F:ADP binding"/>
    <property type="evidence" value="ECO:0007669"/>
    <property type="project" value="InterPro"/>
</dbReference>
<dbReference type="EMBL" id="LWDX02052964">
    <property type="protein sequence ID" value="OEL19615.1"/>
    <property type="molecule type" value="Genomic_DNA"/>
</dbReference>
<evidence type="ECO:0000259" key="5">
    <source>
        <dbReference type="Pfam" id="PF23559"/>
    </source>
</evidence>
<sequence>MEVKRKNALRLTEKLKAEQLSMATVQYDTQFCHMDITIRFSNLQAQSVSRPPSCVWAYKEYEKGNIFGIINKKLPGEDIDMVQVERALQVSFWCIQEQLAQRPSMGKVVQVLEGIMDLERPTPPKSSDSFLSTTTGTTGSGSGVSMSMVSTVASSAHPIMPTTSPNLEQEIVLDRSASTRNRERVSRQLLSPQPYMTMYLIVIDDVWKEETWRIINYALVKNSKHSRIITTTRMYDVAEACCSSEGDVVHKMKPLDYEDSKRLFLNRVFGSEEDSVIAKGRLVRRWIAEGFIQEEEGNTLYELGERCFNELINRSLIQARKINLHGEVRACQVHDTILDFIVLKSEEENFVTLFGDGYQMPSPRSNKFYFLRVLDLQGCRQVKSDHLAAIGDLLQLKHLSLCETGRLSYRMGSITALEDLDCVDISKQSIDFIRELGQLTNLRRVSFILSSANCSDAKKFEVEDILVLGRLPALVFLQLVMEEWFEATRLTIRGCDGFYCLRQFVFSCNVPVMFEVGAMPNLENLTLTFSFTSLKIDKLLVSNGDFPFGIQYLSSLDSLHSVVSYVGIPDWIGEKSVQMEKKGFSTGKES</sequence>
<evidence type="ECO:0000256" key="1">
    <source>
        <dbReference type="ARBA" id="ARBA00022737"/>
    </source>
</evidence>
<dbReference type="PANTHER" id="PTHR23155:SF1205">
    <property type="entry name" value="DISEASE RESISTANCE PROTEIN RPM1"/>
    <property type="match status" value="1"/>
</dbReference>
<feature type="domain" description="Disease resistance R13L4/SHOC-2-like LRR" evidence="6">
    <location>
        <begin position="458"/>
        <end position="564"/>
    </location>
</feature>
<keyword evidence="2" id="KW-0611">Plant defense</keyword>
<dbReference type="InterPro" id="IPR058922">
    <property type="entry name" value="WHD_DRP"/>
</dbReference>
<dbReference type="GO" id="GO:0098542">
    <property type="term" value="P:defense response to other organism"/>
    <property type="evidence" value="ECO:0007669"/>
    <property type="project" value="TreeGrafter"/>
</dbReference>
<protein>
    <submittedName>
        <fullName evidence="7">Uncharacterized protein</fullName>
    </submittedName>
</protein>
<dbReference type="InterPro" id="IPR055414">
    <property type="entry name" value="LRR_R13L4/SHOC2-like"/>
</dbReference>
<comment type="caution">
    <text evidence="7">The sequence shown here is derived from an EMBL/GenBank/DDBJ whole genome shotgun (WGS) entry which is preliminary data.</text>
</comment>
<dbReference type="InterPro" id="IPR002182">
    <property type="entry name" value="NB-ARC"/>
</dbReference>
<dbReference type="InterPro" id="IPR032675">
    <property type="entry name" value="LRR_dom_sf"/>
</dbReference>
<dbReference type="Pfam" id="PF23598">
    <property type="entry name" value="LRR_14"/>
    <property type="match status" value="1"/>
</dbReference>